<organism evidence="1 2">
    <name type="scientific">Escherichia marmotae</name>
    <dbReference type="NCBI Taxonomy" id="1499973"/>
    <lineage>
        <taxon>Bacteria</taxon>
        <taxon>Pseudomonadati</taxon>
        <taxon>Pseudomonadota</taxon>
        <taxon>Gammaproteobacteria</taxon>
        <taxon>Enterobacterales</taxon>
        <taxon>Enterobacteriaceae</taxon>
        <taxon>Escherichia</taxon>
    </lineage>
</organism>
<dbReference type="Proteomes" id="UP001206878">
    <property type="component" value="Unassembled WGS sequence"/>
</dbReference>
<evidence type="ECO:0000313" key="1">
    <source>
        <dbReference type="EMBL" id="MCR6679452.1"/>
    </source>
</evidence>
<dbReference type="EMBL" id="JANPXH010001292">
    <property type="protein sequence ID" value="MCR6679452.1"/>
    <property type="molecule type" value="Genomic_DNA"/>
</dbReference>
<reference evidence="1" key="1">
    <citation type="submission" date="2022-07" db="EMBL/GenBank/DDBJ databases">
        <title>Diversity of ethanolamine utilization by human commensal Escherichia coli.</title>
        <authorList>
            <person name="Jubelin G."/>
        </authorList>
    </citation>
    <scope>NUCLEOTIDE SEQUENCE</scope>
    <source>
        <strain evidence="1">S1</strain>
    </source>
</reference>
<comment type="caution">
    <text evidence="1">The sequence shown here is derived from an EMBL/GenBank/DDBJ whole genome shotgun (WGS) entry which is preliminary data.</text>
</comment>
<gene>
    <name evidence="1" type="ORF">NVV43_28785</name>
</gene>
<sequence>PADLKGGYVPKETIHNGRAYRGRVDVPLANMDDAADLVLTLRHEVLGHYGANTFKPAEKRALLDGLTAAREEPSLKPRWED</sequence>
<evidence type="ECO:0000313" key="2">
    <source>
        <dbReference type="Proteomes" id="UP001206878"/>
    </source>
</evidence>
<evidence type="ECO:0008006" key="3">
    <source>
        <dbReference type="Google" id="ProtNLM"/>
    </source>
</evidence>
<proteinExistence type="predicted"/>
<feature type="non-terminal residue" evidence="1">
    <location>
        <position position="1"/>
    </location>
</feature>
<name>A0AAW5N336_9ESCH</name>
<protein>
    <recommendedName>
        <fullName evidence="3">Integrase</fullName>
    </recommendedName>
</protein>
<feature type="non-terminal residue" evidence="1">
    <location>
        <position position="81"/>
    </location>
</feature>
<accession>A0AAW5N336</accession>
<dbReference type="AlphaFoldDB" id="A0AAW5N336"/>